<dbReference type="Proteomes" id="UP001596473">
    <property type="component" value="Unassembled WGS sequence"/>
</dbReference>
<dbReference type="RefSeq" id="WP_380188271.1">
    <property type="nucleotide sequence ID" value="NZ_JBHTBQ010000025.1"/>
</dbReference>
<evidence type="ECO:0000313" key="2">
    <source>
        <dbReference type="EMBL" id="MFC7420678.1"/>
    </source>
</evidence>
<feature type="signal peptide" evidence="1">
    <location>
        <begin position="1"/>
        <end position="21"/>
    </location>
</feature>
<name>A0ABW2QYC7_9NEIS</name>
<accession>A0ABW2QYC7</accession>
<proteinExistence type="predicted"/>
<reference evidence="3" key="1">
    <citation type="journal article" date="2019" name="Int. J. Syst. Evol. Microbiol.">
        <title>The Global Catalogue of Microorganisms (GCM) 10K type strain sequencing project: providing services to taxonomists for standard genome sequencing and annotation.</title>
        <authorList>
            <consortium name="The Broad Institute Genomics Platform"/>
            <consortium name="The Broad Institute Genome Sequencing Center for Infectious Disease"/>
            <person name="Wu L."/>
            <person name="Ma J."/>
        </authorList>
    </citation>
    <scope>NUCLEOTIDE SEQUENCE [LARGE SCALE GENOMIC DNA]</scope>
    <source>
        <strain evidence="3">CCUG 62945</strain>
    </source>
</reference>
<comment type="caution">
    <text evidence="2">The sequence shown here is derived from an EMBL/GenBank/DDBJ whole genome shotgun (WGS) entry which is preliminary data.</text>
</comment>
<organism evidence="2 3">
    <name type="scientific">Iodobacter arcticus</name>
    <dbReference type="NCBI Taxonomy" id="590593"/>
    <lineage>
        <taxon>Bacteria</taxon>
        <taxon>Pseudomonadati</taxon>
        <taxon>Pseudomonadota</taxon>
        <taxon>Betaproteobacteria</taxon>
        <taxon>Neisseriales</taxon>
        <taxon>Chitinibacteraceae</taxon>
        <taxon>Iodobacter</taxon>
    </lineage>
</organism>
<gene>
    <name evidence="2" type="ORF">ACFQNF_12440</name>
</gene>
<sequence>MKKAWLFFLLLSVLVINTAMAGWVAPLPSKVCHTMQMPAADKCHTDKTLLMADCLQSCLSHYPGFPVVIGFSLPLAIPPVFNRVALQLLPNPSLDSPDKPPQLA</sequence>
<evidence type="ECO:0000256" key="1">
    <source>
        <dbReference type="SAM" id="SignalP"/>
    </source>
</evidence>
<keyword evidence="3" id="KW-1185">Reference proteome</keyword>
<dbReference type="EMBL" id="JBHTBQ010000025">
    <property type="protein sequence ID" value="MFC7420678.1"/>
    <property type="molecule type" value="Genomic_DNA"/>
</dbReference>
<evidence type="ECO:0000313" key="3">
    <source>
        <dbReference type="Proteomes" id="UP001596473"/>
    </source>
</evidence>
<feature type="chain" id="PRO_5046832816" evidence="1">
    <location>
        <begin position="22"/>
        <end position="104"/>
    </location>
</feature>
<keyword evidence="1" id="KW-0732">Signal</keyword>
<protein>
    <submittedName>
        <fullName evidence="2">Uncharacterized protein</fullName>
    </submittedName>
</protein>